<sequence length="108" mass="12285">MKLIPLLALFLSSYSAEATEALGWGEIKSLTYRSGWVMFQVVNSQGVNLCKSCPIDPGRQGSEKCWIKEDKQIQLTMLFMSKAQGKKIRGRVVDFSEECRVYEMKVQD</sequence>
<keyword evidence="3" id="KW-1185">Reference proteome</keyword>
<accession>A0ABQ6RNG5</accession>
<feature type="signal peptide" evidence="1">
    <location>
        <begin position="1"/>
        <end position="18"/>
    </location>
</feature>
<organism evidence="2 3">
    <name type="scientific">Pseudoalteromonas fuliginea</name>
    <dbReference type="NCBI Taxonomy" id="1872678"/>
    <lineage>
        <taxon>Bacteria</taxon>
        <taxon>Pseudomonadati</taxon>
        <taxon>Pseudomonadota</taxon>
        <taxon>Gammaproteobacteria</taxon>
        <taxon>Alteromonadales</taxon>
        <taxon>Pseudoalteromonadaceae</taxon>
        <taxon>Pseudoalteromonas</taxon>
    </lineage>
</organism>
<evidence type="ECO:0000256" key="1">
    <source>
        <dbReference type="SAM" id="SignalP"/>
    </source>
</evidence>
<protein>
    <submittedName>
        <fullName evidence="2">Uncharacterized protein</fullName>
    </submittedName>
</protein>
<evidence type="ECO:0000313" key="2">
    <source>
        <dbReference type="EMBL" id="KAA1166624.1"/>
    </source>
</evidence>
<proteinExistence type="predicted"/>
<evidence type="ECO:0000313" key="3">
    <source>
        <dbReference type="Proteomes" id="UP000322915"/>
    </source>
</evidence>
<feature type="chain" id="PRO_5045592068" evidence="1">
    <location>
        <begin position="19"/>
        <end position="108"/>
    </location>
</feature>
<reference evidence="2 3" key="1">
    <citation type="submission" date="2019-01" db="EMBL/GenBank/DDBJ databases">
        <title>Genome sequences of marine Pseudoalteromonas species.</title>
        <authorList>
            <person name="Boraston A.B."/>
            <person name="Hehemann J.-H."/>
            <person name="Vickers C.J."/>
            <person name="Salama-Alber O."/>
            <person name="Abe K."/>
            <person name="Hettle A.J."/>
        </authorList>
    </citation>
    <scope>NUCLEOTIDE SEQUENCE [LARGE SCALE GENOMIC DNA]</scope>
    <source>
        <strain evidence="2 3">PS47</strain>
    </source>
</reference>
<dbReference type="Proteomes" id="UP000322915">
    <property type="component" value="Unassembled WGS sequence"/>
</dbReference>
<keyword evidence="1" id="KW-0732">Signal</keyword>
<name>A0ABQ6RNG5_9GAMM</name>
<comment type="caution">
    <text evidence="2">The sequence shown here is derived from an EMBL/GenBank/DDBJ whole genome shotgun (WGS) entry which is preliminary data.</text>
</comment>
<gene>
    <name evidence="2" type="ORF">EU509_00240</name>
</gene>
<dbReference type="EMBL" id="SEUJ01000029">
    <property type="protein sequence ID" value="KAA1166624.1"/>
    <property type="molecule type" value="Genomic_DNA"/>
</dbReference>
<dbReference type="RefSeq" id="WP_149604821.1">
    <property type="nucleotide sequence ID" value="NZ_SEUJ01000029.1"/>
</dbReference>